<dbReference type="AlphaFoldDB" id="A0AAV6KEG7"/>
<feature type="signal peptide" evidence="2">
    <location>
        <begin position="1"/>
        <end position="16"/>
    </location>
</feature>
<keyword evidence="2" id="KW-0732">Signal</keyword>
<protein>
    <recommendedName>
        <fullName evidence="3">Aminotransferase-like plant mobile domain-containing protein</fullName>
    </recommendedName>
</protein>
<dbReference type="Pfam" id="PF10536">
    <property type="entry name" value="PMD"/>
    <property type="match status" value="1"/>
</dbReference>
<gene>
    <name evidence="4" type="ORF">RHGRI_015589</name>
</gene>
<keyword evidence="1" id="KW-0175">Coiled coil</keyword>
<evidence type="ECO:0000313" key="5">
    <source>
        <dbReference type="Proteomes" id="UP000823749"/>
    </source>
</evidence>
<evidence type="ECO:0000259" key="3">
    <source>
        <dbReference type="Pfam" id="PF10536"/>
    </source>
</evidence>
<dbReference type="GO" id="GO:0010073">
    <property type="term" value="P:meristem maintenance"/>
    <property type="evidence" value="ECO:0007669"/>
    <property type="project" value="InterPro"/>
</dbReference>
<dbReference type="PANTHER" id="PTHR46033">
    <property type="entry name" value="PROTEIN MAIN-LIKE 2"/>
    <property type="match status" value="1"/>
</dbReference>
<dbReference type="EMBL" id="JACTNZ010000005">
    <property type="protein sequence ID" value="KAG5550683.1"/>
    <property type="molecule type" value="Genomic_DNA"/>
</dbReference>
<dbReference type="InterPro" id="IPR044824">
    <property type="entry name" value="MAIN-like"/>
</dbReference>
<keyword evidence="5" id="KW-1185">Reference proteome</keyword>
<sequence length="547" mass="62059">MTLMDVVLILGLWVTGKPVVLKESEPYTELEREYGALIWNRKIPIASIEERLDSLGEAVNNDFIQSFLLFTFGTILFPNTNGKMDSHYLSLLQDLDEVCHCAWGAVVLENIVDWLCKRRETNVQYVGGCLIFLQIWSYEHIDIGRPTLLDFPMTFPRACQWGSIRSRQRQWFASKFKELGKNQIVWKLPLTSEESKMDTIKELLEAQSDGKELAAQRFSVSIDKANNGRTRLQIMGQWIAEMEYKSERDIAKELHGVEEDSSKVTTSRIINKDILETSHNESKVQGVRMEHPWTISDSSSPIIISDEDDEDYLRVREQNMKLKREIDVLRKENQVLKNQLLSCSTLETENDKLRKEVEDLRQENQLANSLVSRLERLVLGEDGNATKEQSSPYNGNEHSALTHDLPGVIVIFRLVVHYVSPLALEMITSQERQYGTLQKNLHLFPLGNIDTTVFGEARSINGVDTMNLVISRLEAIAGTLAVRFGLSRTVEGPNSVAAARRNRTTVPQVEEAELEAGLHVATIYGSLGMGCSHHHAHEDHTGKLHHS</sequence>
<dbReference type="InterPro" id="IPR019557">
    <property type="entry name" value="AminoTfrase-like_pln_mobile"/>
</dbReference>
<name>A0AAV6KEG7_9ERIC</name>
<evidence type="ECO:0000256" key="2">
    <source>
        <dbReference type="SAM" id="SignalP"/>
    </source>
</evidence>
<feature type="chain" id="PRO_5043978039" description="Aminotransferase-like plant mobile domain-containing protein" evidence="2">
    <location>
        <begin position="17"/>
        <end position="547"/>
    </location>
</feature>
<reference evidence="4" key="1">
    <citation type="submission" date="2020-08" db="EMBL/GenBank/DDBJ databases">
        <title>Plant Genome Project.</title>
        <authorList>
            <person name="Zhang R.-G."/>
        </authorList>
    </citation>
    <scope>NUCLEOTIDE SEQUENCE</scope>
    <source>
        <strain evidence="4">WSP0</strain>
        <tissue evidence="4">Leaf</tissue>
    </source>
</reference>
<feature type="coiled-coil region" evidence="1">
    <location>
        <begin position="312"/>
        <end position="377"/>
    </location>
</feature>
<dbReference type="PANTHER" id="PTHR46033:SF1">
    <property type="entry name" value="PROTEIN MAIN-LIKE 2"/>
    <property type="match status" value="1"/>
</dbReference>
<comment type="caution">
    <text evidence="4">The sequence shown here is derived from an EMBL/GenBank/DDBJ whole genome shotgun (WGS) entry which is preliminary data.</text>
</comment>
<accession>A0AAV6KEG7</accession>
<evidence type="ECO:0000313" key="4">
    <source>
        <dbReference type="EMBL" id="KAG5550683.1"/>
    </source>
</evidence>
<dbReference type="Proteomes" id="UP000823749">
    <property type="component" value="Chromosome 5"/>
</dbReference>
<proteinExistence type="predicted"/>
<organism evidence="4 5">
    <name type="scientific">Rhododendron griersonianum</name>
    <dbReference type="NCBI Taxonomy" id="479676"/>
    <lineage>
        <taxon>Eukaryota</taxon>
        <taxon>Viridiplantae</taxon>
        <taxon>Streptophyta</taxon>
        <taxon>Embryophyta</taxon>
        <taxon>Tracheophyta</taxon>
        <taxon>Spermatophyta</taxon>
        <taxon>Magnoliopsida</taxon>
        <taxon>eudicotyledons</taxon>
        <taxon>Gunneridae</taxon>
        <taxon>Pentapetalae</taxon>
        <taxon>asterids</taxon>
        <taxon>Ericales</taxon>
        <taxon>Ericaceae</taxon>
        <taxon>Ericoideae</taxon>
        <taxon>Rhodoreae</taxon>
        <taxon>Rhododendron</taxon>
    </lineage>
</organism>
<feature type="domain" description="Aminotransferase-like plant mobile" evidence="3">
    <location>
        <begin position="2"/>
        <end position="198"/>
    </location>
</feature>
<evidence type="ECO:0000256" key="1">
    <source>
        <dbReference type="SAM" id="Coils"/>
    </source>
</evidence>